<accession>A0ACB9GFU4</accession>
<comment type="caution">
    <text evidence="1">The sequence shown here is derived from an EMBL/GenBank/DDBJ whole genome shotgun (WGS) entry which is preliminary data.</text>
</comment>
<keyword evidence="2" id="KW-1185">Reference proteome</keyword>
<evidence type="ECO:0000313" key="1">
    <source>
        <dbReference type="EMBL" id="KAI3781951.1"/>
    </source>
</evidence>
<dbReference type="EMBL" id="CM042010">
    <property type="protein sequence ID" value="KAI3781951.1"/>
    <property type="molecule type" value="Genomic_DNA"/>
</dbReference>
<reference evidence="2" key="1">
    <citation type="journal article" date="2022" name="Mol. Ecol. Resour.">
        <title>The genomes of chicory, endive, great burdock and yacon provide insights into Asteraceae palaeo-polyploidization history and plant inulin production.</title>
        <authorList>
            <person name="Fan W."/>
            <person name="Wang S."/>
            <person name="Wang H."/>
            <person name="Wang A."/>
            <person name="Jiang F."/>
            <person name="Liu H."/>
            <person name="Zhao H."/>
            <person name="Xu D."/>
            <person name="Zhang Y."/>
        </authorList>
    </citation>
    <scope>NUCLEOTIDE SEQUENCE [LARGE SCALE GENOMIC DNA]</scope>
    <source>
        <strain evidence="2">cv. Punajuju</strain>
    </source>
</reference>
<dbReference type="Proteomes" id="UP001055811">
    <property type="component" value="Linkage Group LG02"/>
</dbReference>
<name>A0ACB9GFU4_CICIN</name>
<reference evidence="1 2" key="2">
    <citation type="journal article" date="2022" name="Mol. Ecol. Resour.">
        <title>The genomes of chicory, endive, great burdock and yacon provide insights into Asteraceae paleo-polyploidization history and plant inulin production.</title>
        <authorList>
            <person name="Fan W."/>
            <person name="Wang S."/>
            <person name="Wang H."/>
            <person name="Wang A."/>
            <person name="Jiang F."/>
            <person name="Liu H."/>
            <person name="Zhao H."/>
            <person name="Xu D."/>
            <person name="Zhang Y."/>
        </authorList>
    </citation>
    <scope>NUCLEOTIDE SEQUENCE [LARGE SCALE GENOMIC DNA]</scope>
    <source>
        <strain evidence="2">cv. Punajuju</strain>
        <tissue evidence="1">Leaves</tissue>
    </source>
</reference>
<proteinExistence type="predicted"/>
<evidence type="ECO:0000313" key="2">
    <source>
        <dbReference type="Proteomes" id="UP001055811"/>
    </source>
</evidence>
<protein>
    <submittedName>
        <fullName evidence="1">Uncharacterized protein</fullName>
    </submittedName>
</protein>
<organism evidence="1 2">
    <name type="scientific">Cichorium intybus</name>
    <name type="common">Chicory</name>
    <dbReference type="NCBI Taxonomy" id="13427"/>
    <lineage>
        <taxon>Eukaryota</taxon>
        <taxon>Viridiplantae</taxon>
        <taxon>Streptophyta</taxon>
        <taxon>Embryophyta</taxon>
        <taxon>Tracheophyta</taxon>
        <taxon>Spermatophyta</taxon>
        <taxon>Magnoliopsida</taxon>
        <taxon>eudicotyledons</taxon>
        <taxon>Gunneridae</taxon>
        <taxon>Pentapetalae</taxon>
        <taxon>asterids</taxon>
        <taxon>campanulids</taxon>
        <taxon>Asterales</taxon>
        <taxon>Asteraceae</taxon>
        <taxon>Cichorioideae</taxon>
        <taxon>Cichorieae</taxon>
        <taxon>Cichoriinae</taxon>
        <taxon>Cichorium</taxon>
    </lineage>
</organism>
<sequence length="69" mass="8162">MYNSSFCYEPCNIETYTKILVVYSHNIFIVSFDKKEICDELNKLKEGNRKGDPDICMYIQKIQSTKRKS</sequence>
<gene>
    <name evidence="1" type="ORF">L2E82_11979</name>
</gene>